<name>A0A154P8I6_DUFNO</name>
<feature type="compositionally biased region" description="Polar residues" evidence="2">
    <location>
        <begin position="129"/>
        <end position="161"/>
    </location>
</feature>
<dbReference type="InterPro" id="IPR000504">
    <property type="entry name" value="RRM_dom"/>
</dbReference>
<dbReference type="InterPro" id="IPR035979">
    <property type="entry name" value="RBD_domain_sf"/>
</dbReference>
<feature type="compositionally biased region" description="Polar residues" evidence="2">
    <location>
        <begin position="97"/>
        <end position="114"/>
    </location>
</feature>
<dbReference type="STRING" id="178035.A0A154P8I6"/>
<evidence type="ECO:0000313" key="5">
    <source>
        <dbReference type="Proteomes" id="UP000076502"/>
    </source>
</evidence>
<proteinExistence type="predicted"/>
<dbReference type="OrthoDB" id="7682993at2759"/>
<dbReference type="Pfam" id="PF00076">
    <property type="entry name" value="RRM_1"/>
    <property type="match status" value="1"/>
</dbReference>
<dbReference type="SUPFAM" id="SSF54928">
    <property type="entry name" value="RNA-binding domain, RBD"/>
    <property type="match status" value="1"/>
</dbReference>
<evidence type="ECO:0000313" key="4">
    <source>
        <dbReference type="EMBL" id="KZC08235.1"/>
    </source>
</evidence>
<organism evidence="4 5">
    <name type="scientific">Dufourea novaeangliae</name>
    <name type="common">Sweat bee</name>
    <dbReference type="NCBI Taxonomy" id="178035"/>
    <lineage>
        <taxon>Eukaryota</taxon>
        <taxon>Metazoa</taxon>
        <taxon>Ecdysozoa</taxon>
        <taxon>Arthropoda</taxon>
        <taxon>Hexapoda</taxon>
        <taxon>Insecta</taxon>
        <taxon>Pterygota</taxon>
        <taxon>Neoptera</taxon>
        <taxon>Endopterygota</taxon>
        <taxon>Hymenoptera</taxon>
        <taxon>Apocrita</taxon>
        <taxon>Aculeata</taxon>
        <taxon>Apoidea</taxon>
        <taxon>Anthophila</taxon>
        <taxon>Halictidae</taxon>
        <taxon>Rophitinae</taxon>
        <taxon>Dufourea</taxon>
    </lineage>
</organism>
<feature type="region of interest" description="Disordered" evidence="2">
    <location>
        <begin position="93"/>
        <end position="174"/>
    </location>
</feature>
<accession>A0A154P8I6</accession>
<feature type="domain" description="RRM" evidence="3">
    <location>
        <begin position="23"/>
        <end position="72"/>
    </location>
</feature>
<evidence type="ECO:0000259" key="3">
    <source>
        <dbReference type="Pfam" id="PF00076"/>
    </source>
</evidence>
<feature type="compositionally biased region" description="Basic and acidic residues" evidence="2">
    <location>
        <begin position="115"/>
        <end position="126"/>
    </location>
</feature>
<keyword evidence="5" id="KW-1185">Reference proteome</keyword>
<dbReference type="GO" id="GO:0003723">
    <property type="term" value="F:RNA binding"/>
    <property type="evidence" value="ECO:0007669"/>
    <property type="project" value="UniProtKB-KW"/>
</dbReference>
<protein>
    <recommendedName>
        <fullName evidence="3">RRM domain-containing protein</fullName>
    </recommendedName>
</protein>
<evidence type="ECO:0000256" key="2">
    <source>
        <dbReference type="SAM" id="MobiDB-lite"/>
    </source>
</evidence>
<dbReference type="Proteomes" id="UP000076502">
    <property type="component" value="Unassembled WGS sequence"/>
</dbReference>
<dbReference type="CDD" id="cd00590">
    <property type="entry name" value="RRM_SF"/>
    <property type="match status" value="1"/>
</dbReference>
<evidence type="ECO:0000256" key="1">
    <source>
        <dbReference type="ARBA" id="ARBA00022884"/>
    </source>
</evidence>
<reference evidence="4 5" key="1">
    <citation type="submission" date="2015-07" db="EMBL/GenBank/DDBJ databases">
        <title>The genome of Dufourea novaeangliae.</title>
        <authorList>
            <person name="Pan H."/>
            <person name="Kapheim K."/>
        </authorList>
    </citation>
    <scope>NUCLEOTIDE SEQUENCE [LARGE SCALE GENOMIC DNA]</scope>
    <source>
        <strain evidence="4">0120121106</strain>
        <tissue evidence="4">Whole body</tissue>
    </source>
</reference>
<gene>
    <name evidence="4" type="ORF">WN55_10968</name>
</gene>
<dbReference type="EMBL" id="KQ434845">
    <property type="protein sequence ID" value="KZC08235.1"/>
    <property type="molecule type" value="Genomic_DNA"/>
</dbReference>
<sequence length="323" mass="37120">MDYAKYYDKRSDSYVVHFPNHKGLSLDELKETFSVYGIVSSISDRGNQFGLCFVYYKHLEDTIRCIDGFQNHSYIKILPHKNKNKTVINEQEKKTQMKNNSNCTHRSSNQFQKNRFSEQSDQRDSSSDTGNSFRATKQNIFKNNATDYGESSDTSLHSLRSTNDDNIKTSSPLRHQLHFQKLKRIGSNTSISSKPDKESSVITNFFKESEIPSLIYNDQKLTMHNTIHSTLNTAVIPAHEVIVANVHPSLGIHYILHLFEKYKPISASLMITVPKTEIRYCHVYFQTPGDALAIEQAFDMYLLHGYYLIVLRSDMLLKVALSI</sequence>
<keyword evidence="1" id="KW-0694">RNA-binding</keyword>
<dbReference type="OMA" id="VIVANIH"/>
<dbReference type="AlphaFoldDB" id="A0A154P8I6"/>